<accession>A0A7W3GUU7</accession>
<evidence type="ECO:0000313" key="1">
    <source>
        <dbReference type="EMBL" id="MBA8077887.1"/>
    </source>
</evidence>
<sequence length="110" mass="12864">MSATEPLKQNKTNDEQKTTSIFSRIDNAFAFIFWFSFLFFAITSGMGTFVARTTHNFHEFTFKNERYELIKNYGDNIIALKSKDTNKTKGVYVFKPEDLIETRLNQVKTQ</sequence>
<reference evidence="1 2" key="1">
    <citation type="submission" date="2020-06" db="EMBL/GenBank/DDBJ databases">
        <title>REHAB project genomes.</title>
        <authorList>
            <person name="Shaw L.P."/>
        </authorList>
    </citation>
    <scope>NUCLEOTIDE SEQUENCE [LARGE SCALE GENOMIC DNA]</scope>
    <source>
        <strain evidence="1 2">RHBSTW-00074</strain>
    </source>
</reference>
<proteinExistence type="predicted"/>
<protein>
    <submittedName>
        <fullName evidence="1">Uncharacterized protein</fullName>
    </submittedName>
</protein>
<dbReference type="AlphaFoldDB" id="A0A7W3GUU7"/>
<evidence type="ECO:0000313" key="2">
    <source>
        <dbReference type="Proteomes" id="UP000533461"/>
    </source>
</evidence>
<dbReference type="EMBL" id="JABXRP010000001">
    <property type="protein sequence ID" value="MBA8077887.1"/>
    <property type="molecule type" value="Genomic_DNA"/>
</dbReference>
<gene>
    <name evidence="1" type="ORF">HV056_15260</name>
</gene>
<name>A0A7W3GUU7_ENTAS</name>
<comment type="caution">
    <text evidence="1">The sequence shown here is derived from an EMBL/GenBank/DDBJ whole genome shotgun (WGS) entry which is preliminary data.</text>
</comment>
<organism evidence="1 2">
    <name type="scientific">Enterobacter asburiae</name>
    <dbReference type="NCBI Taxonomy" id="61645"/>
    <lineage>
        <taxon>Bacteria</taxon>
        <taxon>Pseudomonadati</taxon>
        <taxon>Pseudomonadota</taxon>
        <taxon>Gammaproteobacteria</taxon>
        <taxon>Enterobacterales</taxon>
        <taxon>Enterobacteriaceae</taxon>
        <taxon>Enterobacter</taxon>
        <taxon>Enterobacter cloacae complex</taxon>
    </lineage>
</organism>
<dbReference type="RefSeq" id="WP_182383425.1">
    <property type="nucleotide sequence ID" value="NZ_AP026886.1"/>
</dbReference>
<dbReference type="Proteomes" id="UP000533461">
    <property type="component" value="Unassembled WGS sequence"/>
</dbReference>